<reference evidence="3" key="1">
    <citation type="submission" date="2023-06" db="EMBL/GenBank/DDBJ databases">
        <title>Genome-scale phylogeny and comparative genomics of the fungal order Sordariales.</title>
        <authorList>
            <consortium name="Lawrence Berkeley National Laboratory"/>
            <person name="Hensen N."/>
            <person name="Bonometti L."/>
            <person name="Westerberg I."/>
            <person name="Brannstrom I.O."/>
            <person name="Guillou S."/>
            <person name="Cros-Aarteil S."/>
            <person name="Calhoun S."/>
            <person name="Haridas S."/>
            <person name="Kuo A."/>
            <person name="Mondo S."/>
            <person name="Pangilinan J."/>
            <person name="Riley R."/>
            <person name="Labutti K."/>
            <person name="Andreopoulos B."/>
            <person name="Lipzen A."/>
            <person name="Chen C."/>
            <person name="Yanf M."/>
            <person name="Daum C."/>
            <person name="Ng V."/>
            <person name="Clum A."/>
            <person name="Steindorff A."/>
            <person name="Ohm R."/>
            <person name="Martin F."/>
            <person name="Silar P."/>
            <person name="Natvig D."/>
            <person name="Lalanne C."/>
            <person name="Gautier V."/>
            <person name="Ament-Velasquez S.L."/>
            <person name="Kruys A."/>
            <person name="Hutchinson M.I."/>
            <person name="Powell A.J."/>
            <person name="Barry K."/>
            <person name="Miller A.N."/>
            <person name="Grigoriev I.V."/>
            <person name="Debuchy R."/>
            <person name="Gladieux P."/>
            <person name="Thoren M.H."/>
            <person name="Johannesson H."/>
        </authorList>
    </citation>
    <scope>NUCLEOTIDE SEQUENCE</scope>
    <source>
        <strain evidence="3">8032-3</strain>
    </source>
</reference>
<sequence length="794" mass="86760">MSISQYSTNLGEFVYQTCVEFPVSALTIPRQRQLQPNTQPPRTPDMPIGKDEKIPVVSDRIYELCNSTESVSTMLAKDPTMAPGDAWKKLYGHHVGKDSGSHSAGASGERRTVEEALEKAAKCGKWGPTQPSELFLRIYNDALCTLEEGVDRAMVSPPLMGSCGVLPLTIISVIPDIARHMSNIIVRAEREVILATNYWQNSVASKFLTDAMKELSRRAGQSGTKVVMKIIYDRGSPRQIFEPHYFVNEKTYTGTAVGIPHPDEIPNIDLQVMNYHQPMLGTFHAKYMVVDRKIGILQSNNIQDNDNLEMMIHLEGPIVDSLYDMALISWHKAFDPPLPSHNAPAAQGGLGIFGTSHYSLFTPDGTLRGFSSVVGPDMVSPSKAYGHKQGEVREPGVVDPSAQQQSGDLHRADTLTGPTTTESVIHPHPDAHPGAPGIPHAEPESGRDGRLQAGVANTQAEQYLHHGEQIIPQAQIQEPSLNSRPLPEHSTEDPHYDDDIAGEVARVQTSVSPSLGESRMEAVTRHLNHTTNKGFKGAAPECGPGEEMTPYIPHSVDEPFPIALVCRSPYGPPNHSAVSNPQNAAWLSALRHAQKSVFIQTPTLNAEPLIPAIIEACERGVDVYCYVCLGYNDAGELLPMQGGHNEMVAHNLHKALSDAGRAHLHYYWYVAKDQTEPLVQQRKERSCHIKLMVVDEQVGIAGNGNQDTQSWFHSQEINAMLDSPAACRAWADALRRNQNTHLYGALGARDGVWRRPEAEGGGEAEGAMGVDPGRFSWAKGLVGAVKRVQGTGGF</sequence>
<name>A0AAJ0C7C8_9PEZI</name>
<protein>
    <recommendedName>
        <fullName evidence="2">PLD phosphodiesterase domain-containing protein</fullName>
    </recommendedName>
</protein>
<evidence type="ECO:0000259" key="2">
    <source>
        <dbReference type="PROSITE" id="PS50035"/>
    </source>
</evidence>
<dbReference type="Proteomes" id="UP001244011">
    <property type="component" value="Unassembled WGS sequence"/>
</dbReference>
<dbReference type="PROSITE" id="PS50035">
    <property type="entry name" value="PLD"/>
    <property type="match status" value="2"/>
</dbReference>
<dbReference type="Pfam" id="PF13091">
    <property type="entry name" value="PLDc_2"/>
    <property type="match status" value="1"/>
</dbReference>
<feature type="region of interest" description="Disordered" evidence="1">
    <location>
        <begin position="381"/>
        <end position="449"/>
    </location>
</feature>
<dbReference type="PANTHER" id="PTHR21248:SF22">
    <property type="entry name" value="PHOSPHOLIPASE D"/>
    <property type="match status" value="1"/>
</dbReference>
<dbReference type="GeneID" id="85305380"/>
<accession>A0AAJ0C7C8</accession>
<dbReference type="GO" id="GO:0032049">
    <property type="term" value="P:cardiolipin biosynthetic process"/>
    <property type="evidence" value="ECO:0007669"/>
    <property type="project" value="UniProtKB-ARBA"/>
</dbReference>
<evidence type="ECO:0000256" key="1">
    <source>
        <dbReference type="SAM" id="MobiDB-lite"/>
    </source>
</evidence>
<dbReference type="CDD" id="cd00138">
    <property type="entry name" value="PLDc_SF"/>
    <property type="match status" value="2"/>
</dbReference>
<feature type="domain" description="PLD phosphodiesterase" evidence="2">
    <location>
        <begin position="279"/>
        <end position="306"/>
    </location>
</feature>
<dbReference type="AlphaFoldDB" id="A0AAJ0C7C8"/>
<dbReference type="Gene3D" id="3.30.870.10">
    <property type="entry name" value="Endonuclease Chain A"/>
    <property type="match status" value="2"/>
</dbReference>
<feature type="domain" description="PLD phosphodiesterase" evidence="2">
    <location>
        <begin position="683"/>
        <end position="710"/>
    </location>
</feature>
<dbReference type="PANTHER" id="PTHR21248">
    <property type="entry name" value="CARDIOLIPIN SYNTHASE"/>
    <property type="match status" value="1"/>
</dbReference>
<evidence type="ECO:0000313" key="4">
    <source>
        <dbReference type="Proteomes" id="UP001244011"/>
    </source>
</evidence>
<dbReference type="EMBL" id="MU838998">
    <property type="protein sequence ID" value="KAK1771503.1"/>
    <property type="molecule type" value="Genomic_DNA"/>
</dbReference>
<proteinExistence type="predicted"/>
<feature type="region of interest" description="Disordered" evidence="1">
    <location>
        <begin position="30"/>
        <end position="51"/>
    </location>
</feature>
<gene>
    <name evidence="3" type="ORF">QBC33DRAFT_155580</name>
</gene>
<dbReference type="GO" id="GO:0030572">
    <property type="term" value="F:phosphatidyltransferase activity"/>
    <property type="evidence" value="ECO:0007669"/>
    <property type="project" value="UniProtKB-ARBA"/>
</dbReference>
<dbReference type="RefSeq" id="XP_060287716.1">
    <property type="nucleotide sequence ID" value="XM_060422193.1"/>
</dbReference>
<dbReference type="InterPro" id="IPR001736">
    <property type="entry name" value="PLipase_D/transphosphatidylase"/>
</dbReference>
<keyword evidence="4" id="KW-1185">Reference proteome</keyword>
<dbReference type="InterPro" id="IPR025202">
    <property type="entry name" value="PLD-like_dom"/>
</dbReference>
<comment type="caution">
    <text evidence="3">The sequence shown here is derived from an EMBL/GenBank/DDBJ whole genome shotgun (WGS) entry which is preliminary data.</text>
</comment>
<dbReference type="SUPFAM" id="SSF56024">
    <property type="entry name" value="Phospholipase D/nuclease"/>
    <property type="match status" value="2"/>
</dbReference>
<evidence type="ECO:0000313" key="3">
    <source>
        <dbReference type="EMBL" id="KAK1771503.1"/>
    </source>
</evidence>
<organism evidence="3 4">
    <name type="scientific">Phialemonium atrogriseum</name>
    <dbReference type="NCBI Taxonomy" id="1093897"/>
    <lineage>
        <taxon>Eukaryota</taxon>
        <taxon>Fungi</taxon>
        <taxon>Dikarya</taxon>
        <taxon>Ascomycota</taxon>
        <taxon>Pezizomycotina</taxon>
        <taxon>Sordariomycetes</taxon>
        <taxon>Sordariomycetidae</taxon>
        <taxon>Cephalothecales</taxon>
        <taxon>Cephalothecaceae</taxon>
        <taxon>Phialemonium</taxon>
    </lineage>
</organism>